<name>A0A3F3HBI9_9LACO</name>
<sequence>MCYNSKIEMIKYCPIGENMTYIELKKVAYKLHQNKEEIYKEYDKRINSIGTIKTGLFPNLMNRNDPSKQKCELFVVPLPEIYTTTERIMKNSGVIEKLSNELPPMASMQFFFDTLTNEIISTNEIEGIRSTRKELKKAINAVENKKTKNVRLASTVKMYMATFDDRNIQIKKLSDIKSIYDRLLDNEIDKDDLSDGKYFRQDSVKIINDSGTSIHYPPVGEDEINNRLEKWIDFINNKDIPFLIKSLVGHYYFENTHPFYDGNGRTGRYILSTYLSRKLDKFTGMSLSKIVNAKKSTYYEAFKLTGDAKNFGEATFFVTEMLRLIEEGQQTIIESLSNKREKLVSVEKTIKSIYEPDSVENFILSQLAQVALFSDDRLNDVKDMDIIEWAKKSNLFNTNSIKKGFIKLTELGYLVQTSRKPLKHHISIDFIE</sequence>
<dbReference type="PROSITE" id="PS51459">
    <property type="entry name" value="FIDO"/>
    <property type="match status" value="1"/>
</dbReference>
<evidence type="ECO:0000259" key="3">
    <source>
        <dbReference type="PROSITE" id="PS51459"/>
    </source>
</evidence>
<feature type="domain" description="Fido" evidence="3">
    <location>
        <begin position="171"/>
        <end position="320"/>
    </location>
</feature>
<proteinExistence type="predicted"/>
<dbReference type="InterPro" id="IPR003812">
    <property type="entry name" value="Fido"/>
</dbReference>
<evidence type="ECO:0000256" key="1">
    <source>
        <dbReference type="PIRSR" id="PIRSR640198-1"/>
    </source>
</evidence>
<feature type="binding site" evidence="2">
    <location>
        <begin position="298"/>
        <end position="299"/>
    </location>
    <ligand>
        <name>ATP</name>
        <dbReference type="ChEBI" id="CHEBI:30616"/>
    </ligand>
</feature>
<dbReference type="GO" id="GO:0005524">
    <property type="term" value="F:ATP binding"/>
    <property type="evidence" value="ECO:0007669"/>
    <property type="project" value="UniProtKB-KW"/>
</dbReference>
<dbReference type="Gene3D" id="1.10.3290.10">
    <property type="entry name" value="Fido-like domain"/>
    <property type="match status" value="1"/>
</dbReference>
<reference evidence="4" key="1">
    <citation type="journal article" date="2015" name="BMC Genomics">
        <title>Comparative genomics of Fructobacillus spp. and Leuconostoc spp. reveals niche-specific evolution of Fructobacillus spp.</title>
        <authorList>
            <person name="Endo A."/>
            <person name="Tanizawa Y."/>
            <person name="Tanaka N."/>
            <person name="Maeno S."/>
            <person name="Kumar H."/>
            <person name="Shiwa Y."/>
            <person name="Okada S."/>
            <person name="Yoshikawa H."/>
            <person name="Dicks L."/>
            <person name="Nakagawa J."/>
            <person name="Arita M."/>
        </authorList>
    </citation>
    <scope>NUCLEOTIDE SEQUENCE [LARGE SCALE GENOMIC DNA]</scope>
    <source>
        <strain evidence="4">F214-1</strain>
    </source>
</reference>
<feature type="binding site" evidence="2">
    <location>
        <begin position="261"/>
        <end position="268"/>
    </location>
    <ligand>
        <name>ATP</name>
        <dbReference type="ChEBI" id="CHEBI:30616"/>
    </ligand>
</feature>
<dbReference type="EMBL" id="DF968088">
    <property type="protein sequence ID" value="GAP04868.1"/>
    <property type="molecule type" value="Genomic_DNA"/>
</dbReference>
<dbReference type="AlphaFoldDB" id="A0A3F3HBI9"/>
<keyword evidence="2" id="KW-0067">ATP-binding</keyword>
<feature type="binding site" evidence="2">
    <location>
        <position position="310"/>
    </location>
    <ligand>
        <name>ATP</name>
        <dbReference type="ChEBI" id="CHEBI:30616"/>
    </ligand>
</feature>
<feature type="active site" evidence="1">
    <location>
        <position position="257"/>
    </location>
</feature>
<gene>
    <name evidence="4" type="ORF">FTRO_0110030</name>
</gene>
<protein>
    <submittedName>
        <fullName evidence="4">Fic protein family phage protein</fullName>
    </submittedName>
</protein>
<dbReference type="Proteomes" id="UP000064514">
    <property type="component" value="Unassembled WGS sequence"/>
</dbReference>
<evidence type="ECO:0000313" key="4">
    <source>
        <dbReference type="EMBL" id="GAP04868.1"/>
    </source>
</evidence>
<dbReference type="STRING" id="709323.GCA_001047135_01431"/>
<dbReference type="PANTHER" id="PTHR13504:SF40">
    <property type="entry name" value="FIDO DOMAIN-CONTAINING PROTEIN"/>
    <property type="match status" value="1"/>
</dbReference>
<dbReference type="InterPro" id="IPR040198">
    <property type="entry name" value="Fido_containing"/>
</dbReference>
<dbReference type="InterPro" id="IPR036597">
    <property type="entry name" value="Fido-like_dom_sf"/>
</dbReference>
<dbReference type="PANTHER" id="PTHR13504">
    <property type="entry name" value="FIDO DOMAIN-CONTAINING PROTEIN DDB_G0283145"/>
    <property type="match status" value="1"/>
</dbReference>
<accession>A0A3F3HBI9</accession>
<organism evidence="4">
    <name type="scientific">Fructobacillus tropaeoli</name>
    <dbReference type="NCBI Taxonomy" id="709323"/>
    <lineage>
        <taxon>Bacteria</taxon>
        <taxon>Bacillati</taxon>
        <taxon>Bacillota</taxon>
        <taxon>Bacilli</taxon>
        <taxon>Lactobacillales</taxon>
        <taxon>Lactobacillaceae</taxon>
        <taxon>Fructobacillus</taxon>
    </lineage>
</organism>
<evidence type="ECO:0000256" key="2">
    <source>
        <dbReference type="PIRSR" id="PIRSR640198-2"/>
    </source>
</evidence>
<dbReference type="SUPFAM" id="SSF140931">
    <property type="entry name" value="Fic-like"/>
    <property type="match status" value="1"/>
</dbReference>
<keyword evidence="2" id="KW-0547">Nucleotide-binding</keyword>
<dbReference type="Pfam" id="PF02661">
    <property type="entry name" value="Fic"/>
    <property type="match status" value="1"/>
</dbReference>